<dbReference type="Proteomes" id="UP000450917">
    <property type="component" value="Unassembled WGS sequence"/>
</dbReference>
<accession>A0A7X3CQ81</accession>
<dbReference type="AlphaFoldDB" id="A0A7X3CQ81"/>
<dbReference type="PANTHER" id="PTHR30482">
    <property type="entry name" value="HIGH-AFFINITY BRANCHED-CHAIN AMINO ACID TRANSPORT SYSTEM PERMEASE"/>
    <property type="match status" value="1"/>
</dbReference>
<reference evidence="7 8" key="1">
    <citation type="submission" date="2019-11" db="EMBL/GenBank/DDBJ databases">
        <title>Draft genome sequences of five Paenibacillus species of dairy origin.</title>
        <authorList>
            <person name="Olajide A.M."/>
            <person name="Chen S."/>
            <person name="Lapointe G."/>
        </authorList>
    </citation>
    <scope>NUCLEOTIDE SEQUENCE [LARGE SCALE GENOMIC DNA]</scope>
    <source>
        <strain evidence="7 8">2CS3</strain>
    </source>
</reference>
<feature type="transmembrane region" description="Helical" evidence="6">
    <location>
        <begin position="119"/>
        <end position="136"/>
    </location>
</feature>
<dbReference type="CDD" id="cd06581">
    <property type="entry name" value="TM_PBP1_LivM_like"/>
    <property type="match status" value="1"/>
</dbReference>
<gene>
    <name evidence="7" type="ORF">GNP93_01640</name>
</gene>
<evidence type="ECO:0000256" key="3">
    <source>
        <dbReference type="ARBA" id="ARBA00022692"/>
    </source>
</evidence>
<keyword evidence="5 6" id="KW-0472">Membrane</keyword>
<evidence type="ECO:0000256" key="4">
    <source>
        <dbReference type="ARBA" id="ARBA00022989"/>
    </source>
</evidence>
<feature type="transmembrane region" description="Helical" evidence="6">
    <location>
        <begin position="241"/>
        <end position="260"/>
    </location>
</feature>
<feature type="transmembrane region" description="Helical" evidence="6">
    <location>
        <begin position="81"/>
        <end position="99"/>
    </location>
</feature>
<keyword evidence="8" id="KW-1185">Reference proteome</keyword>
<sequence length="287" mass="30775">MEQSIFIFAGINIILALSLYVTMATGQLSLGHGAFMALGAYVSSILTVHFSIPLVLSFLAGAAAAALVGFAIGFPALRIKGIYLAVGTLGFNEMIEVVLRNVDYIGGASGLSGMSGTTLANVAVGTVVVLAAVLYMNRTRLGWAFKAVEQDEVAAQSMGLNVTFFKICAFTISAGIAGIAGAYYAHYMFFIDPQSFGFHTSLLILFYVLIGGYQTPWGAVTGAFLLTLIPEIFRGLEEWRLVVYGIIIVVMMAVRPQGLISEKTVKTIRSRFARKQRQSPSSISSLR</sequence>
<protein>
    <submittedName>
        <fullName evidence="7">Branched-chain amino acid ABC transporter permease</fullName>
    </submittedName>
</protein>
<feature type="transmembrane region" description="Helical" evidence="6">
    <location>
        <begin position="30"/>
        <end position="48"/>
    </location>
</feature>
<feature type="transmembrane region" description="Helical" evidence="6">
    <location>
        <begin position="54"/>
        <end position="74"/>
    </location>
</feature>
<dbReference type="RefSeq" id="WP_127607529.1">
    <property type="nucleotide sequence ID" value="NZ_JARTHJ010000177.1"/>
</dbReference>
<feature type="transmembrane region" description="Helical" evidence="6">
    <location>
        <begin position="204"/>
        <end position="229"/>
    </location>
</feature>
<name>A0A7X3CQ81_9BACL</name>
<comment type="caution">
    <text evidence="7">The sequence shown here is derived from an EMBL/GenBank/DDBJ whole genome shotgun (WGS) entry which is preliminary data.</text>
</comment>
<dbReference type="PANTHER" id="PTHR30482:SF10">
    <property type="entry name" value="HIGH-AFFINITY BRANCHED-CHAIN AMINO ACID TRANSPORT PROTEIN BRAE"/>
    <property type="match status" value="1"/>
</dbReference>
<dbReference type="InterPro" id="IPR043428">
    <property type="entry name" value="LivM-like"/>
</dbReference>
<evidence type="ECO:0000256" key="1">
    <source>
        <dbReference type="ARBA" id="ARBA00004651"/>
    </source>
</evidence>
<evidence type="ECO:0000256" key="6">
    <source>
        <dbReference type="SAM" id="Phobius"/>
    </source>
</evidence>
<feature type="transmembrane region" description="Helical" evidence="6">
    <location>
        <begin position="164"/>
        <end position="184"/>
    </location>
</feature>
<feature type="transmembrane region" description="Helical" evidence="6">
    <location>
        <begin position="6"/>
        <end position="23"/>
    </location>
</feature>
<dbReference type="InterPro" id="IPR001851">
    <property type="entry name" value="ABC_transp_permease"/>
</dbReference>
<evidence type="ECO:0000256" key="5">
    <source>
        <dbReference type="ARBA" id="ARBA00023136"/>
    </source>
</evidence>
<keyword evidence="4 6" id="KW-1133">Transmembrane helix</keyword>
<keyword evidence="3 6" id="KW-0812">Transmembrane</keyword>
<dbReference type="GO" id="GO:0005886">
    <property type="term" value="C:plasma membrane"/>
    <property type="evidence" value="ECO:0007669"/>
    <property type="project" value="UniProtKB-SubCell"/>
</dbReference>
<evidence type="ECO:0000313" key="7">
    <source>
        <dbReference type="EMBL" id="MUG69370.1"/>
    </source>
</evidence>
<dbReference type="GO" id="GO:0015658">
    <property type="term" value="F:branched-chain amino acid transmembrane transporter activity"/>
    <property type="evidence" value="ECO:0007669"/>
    <property type="project" value="InterPro"/>
</dbReference>
<comment type="subcellular location">
    <subcellularLocation>
        <location evidence="1">Cell membrane</location>
        <topology evidence="1">Multi-pass membrane protein</topology>
    </subcellularLocation>
</comment>
<evidence type="ECO:0000313" key="8">
    <source>
        <dbReference type="Proteomes" id="UP000450917"/>
    </source>
</evidence>
<keyword evidence="2" id="KW-1003">Cell membrane</keyword>
<evidence type="ECO:0000256" key="2">
    <source>
        <dbReference type="ARBA" id="ARBA00022475"/>
    </source>
</evidence>
<dbReference type="Pfam" id="PF02653">
    <property type="entry name" value="BPD_transp_2"/>
    <property type="match status" value="1"/>
</dbReference>
<proteinExistence type="predicted"/>
<organism evidence="7 8">
    <name type="scientific">Paenibacillus validus</name>
    <dbReference type="NCBI Taxonomy" id="44253"/>
    <lineage>
        <taxon>Bacteria</taxon>
        <taxon>Bacillati</taxon>
        <taxon>Bacillota</taxon>
        <taxon>Bacilli</taxon>
        <taxon>Bacillales</taxon>
        <taxon>Paenibacillaceae</taxon>
        <taxon>Paenibacillus</taxon>
    </lineage>
</organism>
<dbReference type="EMBL" id="WNZX01000001">
    <property type="protein sequence ID" value="MUG69370.1"/>
    <property type="molecule type" value="Genomic_DNA"/>
</dbReference>